<feature type="region of interest" description="Disordered" evidence="11">
    <location>
        <begin position="570"/>
        <end position="618"/>
    </location>
</feature>
<keyword evidence="5" id="KW-0238">DNA-binding</keyword>
<dbReference type="PANTHER" id="PTHR11390:SF21">
    <property type="entry name" value="DNA TOPOISOMERASE 3-ALPHA"/>
    <property type="match status" value="1"/>
</dbReference>
<reference evidence="16 17" key="1">
    <citation type="journal article" date="2019" name="Nat. Med.">
        <title>A library of human gut bacterial isolates paired with longitudinal multiomics data enables mechanistic microbiome research.</title>
        <authorList>
            <person name="Poyet M."/>
            <person name="Groussin M."/>
            <person name="Gibbons S.M."/>
            <person name="Avila-Pacheco J."/>
            <person name="Jiang X."/>
            <person name="Kearney S.M."/>
            <person name="Perrotta A.R."/>
            <person name="Berdy B."/>
            <person name="Zhao S."/>
            <person name="Lieberman T.D."/>
            <person name="Swanson P.K."/>
            <person name="Smith M."/>
            <person name="Roesemann S."/>
            <person name="Alexander J.E."/>
            <person name="Rich S.A."/>
            <person name="Livny J."/>
            <person name="Vlamakis H."/>
            <person name="Clish C."/>
            <person name="Bullock K."/>
            <person name="Deik A."/>
            <person name="Scott J."/>
            <person name="Pierce K.A."/>
            <person name="Xavier R.J."/>
            <person name="Alm E.J."/>
        </authorList>
    </citation>
    <scope>NUCLEOTIDE SEQUENCE [LARGE SCALE GENOMIC DNA]</scope>
    <source>
        <strain evidence="15 16">BIOML-A166</strain>
        <strain evidence="14 17">BIOML-A320</strain>
    </source>
</reference>
<comment type="catalytic activity">
    <reaction evidence="1">
        <text>ATP-independent breakage of single-stranded DNA, followed by passage and rejoining.</text>
        <dbReference type="EC" id="5.6.2.1"/>
    </reaction>
</comment>
<evidence type="ECO:0000256" key="5">
    <source>
        <dbReference type="ARBA" id="ARBA00023125"/>
    </source>
</evidence>
<dbReference type="GO" id="GO:0006265">
    <property type="term" value="P:DNA topological change"/>
    <property type="evidence" value="ECO:0007669"/>
    <property type="project" value="InterPro"/>
</dbReference>
<dbReference type="GO" id="GO:0006281">
    <property type="term" value="P:DNA repair"/>
    <property type="evidence" value="ECO:0007669"/>
    <property type="project" value="TreeGrafter"/>
</dbReference>
<dbReference type="Gene3D" id="2.70.20.10">
    <property type="entry name" value="Topoisomerase I, domain 3"/>
    <property type="match status" value="1"/>
</dbReference>
<dbReference type="AlphaFoldDB" id="A0A6A2S8R6"/>
<evidence type="ECO:0000313" key="15">
    <source>
        <dbReference type="EMBL" id="KAB7135231.1"/>
    </source>
</evidence>
<dbReference type="Pfam" id="PF01751">
    <property type="entry name" value="Toprim"/>
    <property type="match status" value="1"/>
</dbReference>
<dbReference type="InterPro" id="IPR013824">
    <property type="entry name" value="Topo_IA_cen_sub1"/>
</dbReference>
<dbReference type="InterPro" id="IPR000380">
    <property type="entry name" value="Topo_IA"/>
</dbReference>
<dbReference type="PANTHER" id="PTHR11390">
    <property type="entry name" value="PROKARYOTIC DNA TOPOISOMERASE"/>
    <property type="match status" value="1"/>
</dbReference>
<protein>
    <recommendedName>
        <fullName evidence="3">DNA topoisomerase</fullName>
        <ecNumber evidence="3">5.6.2.1</ecNumber>
    </recommendedName>
    <alternativeName>
        <fullName evidence="10">Omega-protein</fullName>
    </alternativeName>
    <alternativeName>
        <fullName evidence="9">Relaxing enzyme</fullName>
    </alternativeName>
    <alternativeName>
        <fullName evidence="7">Swivelase</fullName>
    </alternativeName>
    <alternativeName>
        <fullName evidence="8">Untwisting enzyme</fullName>
    </alternativeName>
</protein>
<evidence type="ECO:0000256" key="11">
    <source>
        <dbReference type="SAM" id="MobiDB-lite"/>
    </source>
</evidence>
<evidence type="ECO:0000256" key="10">
    <source>
        <dbReference type="ARBA" id="ARBA00032877"/>
    </source>
</evidence>
<evidence type="ECO:0000256" key="3">
    <source>
        <dbReference type="ARBA" id="ARBA00012891"/>
    </source>
</evidence>
<comment type="caution">
    <text evidence="14">The sequence shown here is derived from an EMBL/GenBank/DDBJ whole genome shotgun (WGS) entry which is preliminary data.</text>
</comment>
<dbReference type="EC" id="5.6.2.1" evidence="3"/>
<evidence type="ECO:0000256" key="8">
    <source>
        <dbReference type="ARBA" id="ARBA00031985"/>
    </source>
</evidence>
<dbReference type="GO" id="GO:0003917">
    <property type="term" value="F:DNA topoisomerase type I (single strand cut, ATP-independent) activity"/>
    <property type="evidence" value="ECO:0007669"/>
    <property type="project" value="UniProtKB-EC"/>
</dbReference>
<dbReference type="InterPro" id="IPR003601">
    <property type="entry name" value="Topo_IA_2"/>
</dbReference>
<keyword evidence="6 15" id="KW-0413">Isomerase</keyword>
<dbReference type="InterPro" id="IPR025589">
    <property type="entry name" value="Toprim_C_rpt"/>
</dbReference>
<dbReference type="SMART" id="SM00436">
    <property type="entry name" value="TOP1Bc"/>
    <property type="match status" value="1"/>
</dbReference>
<sequence length="878" mass="98268">MPRGRPFCGRESEASFQSGERKINGIVSLYARRLVHGPVDVAGRAQRDAPGGARAVVRGRLGRVRDHRQTHGQPDDRGIRRTDLEPHAGDGHRVDRRRHPHADRGAGHRRRVRAAARLRRLTLATPFHPGPAGKGFPRRSSHVGQESRNPKKRKERERRMKLVIAEKKSVATAIAQALCAAPVQRDGCYECGQLLVTWAQGHLIDLAMPEDYKDRDWRKWSLDTLPVDPSGHWQWKISEERGAGSRYRQIVRLIRRTDVDCLVNACDPDREGEAIFRRIADMEGSHKPELRLWVASLEAEAIQAAWRAMKPESEYQGLAWSAEIRSKADWLIGMNASRAYSLLYNARFSVGRVQTPTLAMIAERDRQIRNHKPVPFWTVIADMGGWRLSSERIDSKDAAMLLCGQAEHGRFRIMSVNRRRVNDRPPRLYDLTGLQKDMSRMYGMTAARTLAALQHLYELKLATYPRTDSRYITHDDLETLTALLESGRLAQGFVTREGIPGHPRPELAVNDAKVAGHTAILPTMQLDAGKLEGLDDDERKVMTRIVRRMWEAVGDDHVHIVTEVKARLSDDTDREFSSRSDETVSAGWKAVETGHGPEPEDEETANPAGGRNVIPSNLMEGGVIRPVGKVTVEEGETRPPKPFTEATLLAAMEHASRCVEDKNLKAALDDDESHSGGIGTPATRADTIEKLVRSKLVERKGRQLHATTEGERLTDVVEPRLKDVLLTARMEQALSDVEHGKRGPSEVMDMFHREALRIPADATANLKADAVTRTANTDAQEWGDCPRCGQPVRKTGRMWQCSTNKTEKTKDGKWATTAGCGWKMFARIAGKTITDQTARRLLAGQSVTLKGFTSKSGKKFDAAIRIDKERGTAFDFDR</sequence>
<evidence type="ECO:0000259" key="13">
    <source>
        <dbReference type="PROSITE" id="PS52039"/>
    </source>
</evidence>
<dbReference type="InterPro" id="IPR006171">
    <property type="entry name" value="TOPRIM_dom"/>
</dbReference>
<evidence type="ECO:0000256" key="7">
    <source>
        <dbReference type="ARBA" id="ARBA00030003"/>
    </source>
</evidence>
<evidence type="ECO:0000256" key="4">
    <source>
        <dbReference type="ARBA" id="ARBA00023029"/>
    </source>
</evidence>
<dbReference type="PRINTS" id="PR00417">
    <property type="entry name" value="PRTPISMRASEI"/>
</dbReference>
<dbReference type="InterPro" id="IPR023405">
    <property type="entry name" value="Topo_IA_core_domain"/>
</dbReference>
<dbReference type="Proteomes" id="UP000478746">
    <property type="component" value="Unassembled WGS sequence"/>
</dbReference>
<dbReference type="InterPro" id="IPR013497">
    <property type="entry name" value="Topo_IA_cen"/>
</dbReference>
<dbReference type="InterPro" id="IPR003602">
    <property type="entry name" value="Topo_IA_DNA-bd_dom"/>
</dbReference>
<keyword evidence="4" id="KW-0799">Topoisomerase</keyword>
<dbReference type="EMBL" id="WDVF01000010">
    <property type="protein sequence ID" value="KAB7135231.1"/>
    <property type="molecule type" value="Genomic_DNA"/>
</dbReference>
<accession>A0A6A2S8R6</accession>
<dbReference type="SMART" id="SM00493">
    <property type="entry name" value="TOPRIM"/>
    <property type="match status" value="1"/>
</dbReference>
<dbReference type="Pfam" id="PF13342">
    <property type="entry name" value="Toprim_Crpt"/>
    <property type="match status" value="1"/>
</dbReference>
<feature type="compositionally biased region" description="Basic and acidic residues" evidence="11">
    <location>
        <begin position="63"/>
        <end position="93"/>
    </location>
</feature>
<dbReference type="SMART" id="SM00437">
    <property type="entry name" value="TOP1Ac"/>
    <property type="match status" value="1"/>
</dbReference>
<gene>
    <name evidence="15" type="ORF">GBC97_06390</name>
    <name evidence="14" type="ORF">GBK08_06310</name>
</gene>
<feature type="compositionally biased region" description="Low complexity" evidence="11">
    <location>
        <begin position="48"/>
        <end position="59"/>
    </location>
</feature>
<name>A0A6A2S8R6_BIFLN</name>
<dbReference type="GO" id="GO:0003677">
    <property type="term" value="F:DNA binding"/>
    <property type="evidence" value="ECO:0007669"/>
    <property type="project" value="UniProtKB-KW"/>
</dbReference>
<dbReference type="Gene3D" id="3.40.50.140">
    <property type="match status" value="1"/>
</dbReference>
<dbReference type="InterPro" id="IPR013826">
    <property type="entry name" value="Topo_IA_cen_sub3"/>
</dbReference>
<dbReference type="InterPro" id="IPR013825">
    <property type="entry name" value="Topo_IA_cen_sub2"/>
</dbReference>
<dbReference type="PROSITE" id="PS52039">
    <property type="entry name" value="TOPO_IA_2"/>
    <property type="match status" value="1"/>
</dbReference>
<evidence type="ECO:0000256" key="6">
    <source>
        <dbReference type="ARBA" id="ARBA00023235"/>
    </source>
</evidence>
<feature type="region of interest" description="Disordered" evidence="11">
    <location>
        <begin position="43"/>
        <end position="157"/>
    </location>
</feature>
<comment type="similarity">
    <text evidence="2">Belongs to the type IA topoisomerase family.</text>
</comment>
<dbReference type="Gene3D" id="1.10.290.10">
    <property type="entry name" value="Topoisomerase I, domain 4"/>
    <property type="match status" value="1"/>
</dbReference>
<evidence type="ECO:0000256" key="9">
    <source>
        <dbReference type="ARBA" id="ARBA00032235"/>
    </source>
</evidence>
<dbReference type="EMBL" id="WEAY01000010">
    <property type="protein sequence ID" value="KAB6837970.1"/>
    <property type="molecule type" value="Genomic_DNA"/>
</dbReference>
<evidence type="ECO:0000313" key="14">
    <source>
        <dbReference type="EMBL" id="KAB6837970.1"/>
    </source>
</evidence>
<dbReference type="SUPFAM" id="SSF56712">
    <property type="entry name" value="Prokaryotic type I DNA topoisomerase"/>
    <property type="match status" value="1"/>
</dbReference>
<feature type="domain" description="Toprim" evidence="12">
    <location>
        <begin position="160"/>
        <end position="298"/>
    </location>
</feature>
<feature type="compositionally biased region" description="Basic and acidic residues" evidence="11">
    <location>
        <begin position="570"/>
        <end position="582"/>
    </location>
</feature>
<dbReference type="GO" id="GO:0043597">
    <property type="term" value="C:cytoplasmic replication fork"/>
    <property type="evidence" value="ECO:0007669"/>
    <property type="project" value="TreeGrafter"/>
</dbReference>
<dbReference type="Pfam" id="PF01131">
    <property type="entry name" value="Topoisom_bac"/>
    <property type="match status" value="1"/>
</dbReference>
<dbReference type="GO" id="GO:0006310">
    <property type="term" value="P:DNA recombination"/>
    <property type="evidence" value="ECO:0007669"/>
    <property type="project" value="TreeGrafter"/>
</dbReference>
<dbReference type="InterPro" id="IPR034144">
    <property type="entry name" value="TOPRIM_TopoIII"/>
</dbReference>
<feature type="domain" description="Topo IA-type catalytic" evidence="13">
    <location>
        <begin position="315"/>
        <end position="759"/>
    </location>
</feature>
<evidence type="ECO:0000313" key="17">
    <source>
        <dbReference type="Proteomes" id="UP000478746"/>
    </source>
</evidence>
<organism evidence="14 17">
    <name type="scientific">Bifidobacterium longum</name>
    <dbReference type="NCBI Taxonomy" id="216816"/>
    <lineage>
        <taxon>Bacteria</taxon>
        <taxon>Bacillati</taxon>
        <taxon>Actinomycetota</taxon>
        <taxon>Actinomycetes</taxon>
        <taxon>Bifidobacteriales</taxon>
        <taxon>Bifidobacteriaceae</taxon>
        <taxon>Bifidobacterium</taxon>
    </lineage>
</organism>
<dbReference type="Gene3D" id="1.10.460.10">
    <property type="entry name" value="Topoisomerase I, domain 2"/>
    <property type="match status" value="1"/>
</dbReference>
<feature type="compositionally biased region" description="Basic residues" evidence="11">
    <location>
        <begin position="94"/>
        <end position="120"/>
    </location>
</feature>
<evidence type="ECO:0000256" key="2">
    <source>
        <dbReference type="ARBA" id="ARBA00009446"/>
    </source>
</evidence>
<proteinExistence type="inferred from homology"/>
<dbReference type="CDD" id="cd03362">
    <property type="entry name" value="TOPRIM_TopoIA_TopoIII"/>
    <property type="match status" value="1"/>
</dbReference>
<dbReference type="PROSITE" id="PS50880">
    <property type="entry name" value="TOPRIM"/>
    <property type="match status" value="1"/>
</dbReference>
<evidence type="ECO:0000313" key="16">
    <source>
        <dbReference type="Proteomes" id="UP000461165"/>
    </source>
</evidence>
<evidence type="ECO:0000259" key="12">
    <source>
        <dbReference type="PROSITE" id="PS50880"/>
    </source>
</evidence>
<dbReference type="Proteomes" id="UP000461165">
    <property type="component" value="Unassembled WGS sequence"/>
</dbReference>
<evidence type="ECO:0000256" key="1">
    <source>
        <dbReference type="ARBA" id="ARBA00000213"/>
    </source>
</evidence>